<dbReference type="Proteomes" id="UP001283361">
    <property type="component" value="Unassembled WGS sequence"/>
</dbReference>
<reference evidence="2" key="1">
    <citation type="journal article" date="2023" name="G3 (Bethesda)">
        <title>A reference genome for the long-term kleptoplast-retaining sea slug Elysia crispata morphotype clarki.</title>
        <authorList>
            <person name="Eastman K.E."/>
            <person name="Pendleton A.L."/>
            <person name="Shaikh M.A."/>
            <person name="Suttiyut T."/>
            <person name="Ogas R."/>
            <person name="Tomko P."/>
            <person name="Gavelis G."/>
            <person name="Widhalm J.R."/>
            <person name="Wisecaver J.H."/>
        </authorList>
    </citation>
    <scope>NUCLEOTIDE SEQUENCE</scope>
    <source>
        <strain evidence="2">ECLA1</strain>
    </source>
</reference>
<comment type="caution">
    <text evidence="2">The sequence shown here is derived from an EMBL/GenBank/DDBJ whole genome shotgun (WGS) entry which is preliminary data.</text>
</comment>
<name>A0AAE0Y9H1_9GAST</name>
<protein>
    <submittedName>
        <fullName evidence="2">Uncharacterized protein</fullName>
    </submittedName>
</protein>
<evidence type="ECO:0000313" key="2">
    <source>
        <dbReference type="EMBL" id="KAK3737302.1"/>
    </source>
</evidence>
<keyword evidence="3" id="KW-1185">Reference proteome</keyword>
<accession>A0AAE0Y9H1</accession>
<sequence>MDDKSQPHWCGAVIRASDLYALHSWVRFLSQGQVLPSCRMMRSKFRESALRYEWCLWPREAELRMVGLQWMLVAALVTMVTLSAAGRSGSWRRGNNRRVEAAVEKVVKGVKGRPKGQLYSWDQPLSGSGTVKVKAFVPEGQNVVFVSTSANSRARLLPSRNLYTFSETPGGENDKLVVTRVARFCLKRSTALTLEGIVQQASESETTGTSAPLAQVAVDGTGQLLDNDAVEDLFNLHPALRLFCRRARVLDVESSSTYEGATRNVQTLTFDEELSIKLRQATIKSRRKFN</sequence>
<keyword evidence="1" id="KW-1133">Transmembrane helix</keyword>
<keyword evidence="1" id="KW-0812">Transmembrane</keyword>
<feature type="transmembrane region" description="Helical" evidence="1">
    <location>
        <begin position="67"/>
        <end position="85"/>
    </location>
</feature>
<keyword evidence="1" id="KW-0472">Membrane</keyword>
<proteinExistence type="predicted"/>
<dbReference type="EMBL" id="JAWDGP010006658">
    <property type="protein sequence ID" value="KAK3737302.1"/>
    <property type="molecule type" value="Genomic_DNA"/>
</dbReference>
<evidence type="ECO:0000313" key="3">
    <source>
        <dbReference type="Proteomes" id="UP001283361"/>
    </source>
</evidence>
<gene>
    <name evidence="2" type="ORF">RRG08_067368</name>
</gene>
<evidence type="ECO:0000256" key="1">
    <source>
        <dbReference type="SAM" id="Phobius"/>
    </source>
</evidence>
<organism evidence="2 3">
    <name type="scientific">Elysia crispata</name>
    <name type="common">lettuce slug</name>
    <dbReference type="NCBI Taxonomy" id="231223"/>
    <lineage>
        <taxon>Eukaryota</taxon>
        <taxon>Metazoa</taxon>
        <taxon>Spiralia</taxon>
        <taxon>Lophotrochozoa</taxon>
        <taxon>Mollusca</taxon>
        <taxon>Gastropoda</taxon>
        <taxon>Heterobranchia</taxon>
        <taxon>Euthyneura</taxon>
        <taxon>Panpulmonata</taxon>
        <taxon>Sacoglossa</taxon>
        <taxon>Placobranchoidea</taxon>
        <taxon>Plakobranchidae</taxon>
        <taxon>Elysia</taxon>
    </lineage>
</organism>
<dbReference type="AlphaFoldDB" id="A0AAE0Y9H1"/>